<protein>
    <submittedName>
        <fullName evidence="2">Uncharacterized protein</fullName>
    </submittedName>
</protein>
<keyword evidence="3" id="KW-1185">Reference proteome</keyword>
<feature type="region of interest" description="Disordered" evidence="1">
    <location>
        <begin position="1"/>
        <end position="29"/>
    </location>
</feature>
<evidence type="ECO:0000313" key="2">
    <source>
        <dbReference type="EMBL" id="VDK62013.1"/>
    </source>
</evidence>
<organism evidence="2 3">
    <name type="scientific">Cylicostephanus goldi</name>
    <name type="common">Nematode worm</name>
    <dbReference type="NCBI Taxonomy" id="71465"/>
    <lineage>
        <taxon>Eukaryota</taxon>
        <taxon>Metazoa</taxon>
        <taxon>Ecdysozoa</taxon>
        <taxon>Nematoda</taxon>
        <taxon>Chromadorea</taxon>
        <taxon>Rhabditida</taxon>
        <taxon>Rhabditina</taxon>
        <taxon>Rhabditomorpha</taxon>
        <taxon>Strongyloidea</taxon>
        <taxon>Strongylidae</taxon>
        <taxon>Cylicostephanus</taxon>
    </lineage>
</organism>
<feature type="region of interest" description="Disordered" evidence="1">
    <location>
        <begin position="75"/>
        <end position="110"/>
    </location>
</feature>
<accession>A0A3P6S017</accession>
<evidence type="ECO:0000256" key="1">
    <source>
        <dbReference type="SAM" id="MobiDB-lite"/>
    </source>
</evidence>
<sequence length="157" mass="17521">MFDGGHYSSDDDDDDDELHLYGNENAPAQDVAVENVIDEDSADELAALDAAVNHNIRNGVRQFLRILSRRVSAGNRAINVEHDSSDETGDEDEEPEQEAHDGEPNRNFDVHESSKHQYLFKPAHASEEVDMGATMWLQPGKEHLVPFISWDLVVLPG</sequence>
<dbReference type="EMBL" id="UYRV01016438">
    <property type="protein sequence ID" value="VDK62013.1"/>
    <property type="molecule type" value="Genomic_DNA"/>
</dbReference>
<reference evidence="2 3" key="1">
    <citation type="submission" date="2018-11" db="EMBL/GenBank/DDBJ databases">
        <authorList>
            <consortium name="Pathogen Informatics"/>
        </authorList>
    </citation>
    <scope>NUCLEOTIDE SEQUENCE [LARGE SCALE GENOMIC DNA]</scope>
</reference>
<evidence type="ECO:0000313" key="3">
    <source>
        <dbReference type="Proteomes" id="UP000271889"/>
    </source>
</evidence>
<name>A0A3P6S017_CYLGO</name>
<gene>
    <name evidence="2" type="ORF">CGOC_LOCUS5411</name>
</gene>
<dbReference type="AlphaFoldDB" id="A0A3P6S017"/>
<feature type="compositionally biased region" description="Acidic residues" evidence="1">
    <location>
        <begin position="86"/>
        <end position="96"/>
    </location>
</feature>
<dbReference type="OrthoDB" id="267517at2759"/>
<proteinExistence type="predicted"/>
<feature type="compositionally biased region" description="Basic and acidic residues" evidence="1">
    <location>
        <begin position="97"/>
        <end position="110"/>
    </location>
</feature>
<dbReference type="Proteomes" id="UP000271889">
    <property type="component" value="Unassembled WGS sequence"/>
</dbReference>